<dbReference type="InterPro" id="IPR026017">
    <property type="entry name" value="Lumazine-bd_dom"/>
</dbReference>
<dbReference type="InterPro" id="IPR017938">
    <property type="entry name" value="Riboflavin_synthase-like_b-brl"/>
</dbReference>
<dbReference type="NCBIfam" id="NF009566">
    <property type="entry name" value="PRK13020.1"/>
    <property type="match status" value="1"/>
</dbReference>
<dbReference type="Pfam" id="PF00677">
    <property type="entry name" value="Lum_binding"/>
    <property type="match status" value="2"/>
</dbReference>
<dbReference type="AlphaFoldDB" id="A0A1W1VIG0"/>
<evidence type="ECO:0000256" key="2">
    <source>
        <dbReference type="ARBA" id="ARBA00002803"/>
    </source>
</evidence>
<dbReference type="InterPro" id="IPR023366">
    <property type="entry name" value="ATP_synth_asu-like_sf"/>
</dbReference>
<feature type="domain" description="Lumazine-binding" evidence="12">
    <location>
        <begin position="100"/>
        <end position="196"/>
    </location>
</feature>
<dbReference type="PANTHER" id="PTHR21098">
    <property type="entry name" value="RIBOFLAVIN SYNTHASE ALPHA CHAIN"/>
    <property type="match status" value="1"/>
</dbReference>
<protein>
    <recommendedName>
        <fullName evidence="6 10">Riboflavin synthase</fullName>
        <ecNumber evidence="5 10">2.5.1.9</ecNumber>
    </recommendedName>
</protein>
<evidence type="ECO:0000256" key="4">
    <source>
        <dbReference type="ARBA" id="ARBA00011233"/>
    </source>
</evidence>
<dbReference type="InterPro" id="IPR001783">
    <property type="entry name" value="Lumazine-bd"/>
</dbReference>
<dbReference type="EMBL" id="FWWT01000021">
    <property type="protein sequence ID" value="SMB92831.1"/>
    <property type="molecule type" value="Genomic_DNA"/>
</dbReference>
<dbReference type="NCBIfam" id="NF006767">
    <property type="entry name" value="PRK09289.1"/>
    <property type="match status" value="1"/>
</dbReference>
<comment type="pathway">
    <text evidence="3">Cofactor biosynthesis; riboflavin biosynthesis; riboflavin from 2-hydroxy-3-oxobutyl phosphate and 5-amino-6-(D-ribitylamino)uracil: step 2/2.</text>
</comment>
<proteinExistence type="predicted"/>
<dbReference type="GO" id="GO:0009231">
    <property type="term" value="P:riboflavin biosynthetic process"/>
    <property type="evidence" value="ECO:0007669"/>
    <property type="project" value="UniProtKB-KW"/>
</dbReference>
<accession>A0A1W1VIG0</accession>
<dbReference type="PROSITE" id="PS51177">
    <property type="entry name" value="LUMAZINE_BIND"/>
    <property type="match status" value="2"/>
</dbReference>
<evidence type="ECO:0000256" key="5">
    <source>
        <dbReference type="ARBA" id="ARBA00012827"/>
    </source>
</evidence>
<dbReference type="Proteomes" id="UP000192731">
    <property type="component" value="Unassembled WGS sequence"/>
</dbReference>
<name>A0A1W1VIG0_DESTI</name>
<comment type="function">
    <text evidence="2">Catalyzes the dismutation of two molecules of 6,7-dimethyl-8-ribityllumazine, resulting in the formation of riboflavin and 5-amino-6-(D-ribitylamino)uracil.</text>
</comment>
<dbReference type="PIRSF" id="PIRSF000498">
    <property type="entry name" value="Riboflavin_syn_A"/>
    <property type="match status" value="1"/>
</dbReference>
<dbReference type="EC" id="2.5.1.9" evidence="5 10"/>
<evidence type="ECO:0000256" key="9">
    <source>
        <dbReference type="ARBA" id="ARBA00022737"/>
    </source>
</evidence>
<dbReference type="GO" id="GO:0004746">
    <property type="term" value="F:riboflavin synthase activity"/>
    <property type="evidence" value="ECO:0007669"/>
    <property type="project" value="UniProtKB-UniRule"/>
</dbReference>
<reference evidence="13 14" key="1">
    <citation type="submission" date="2017-04" db="EMBL/GenBank/DDBJ databases">
        <authorList>
            <person name="Afonso C.L."/>
            <person name="Miller P.J."/>
            <person name="Scott M.A."/>
            <person name="Spackman E."/>
            <person name="Goraichik I."/>
            <person name="Dimitrov K.M."/>
            <person name="Suarez D.L."/>
            <person name="Swayne D.E."/>
        </authorList>
    </citation>
    <scope>NUCLEOTIDE SEQUENCE [LARGE SCALE GENOMIC DNA]</scope>
    <source>
        <strain evidence="13 14">DSM 11270</strain>
    </source>
</reference>
<dbReference type="NCBIfam" id="TIGR00187">
    <property type="entry name" value="ribE"/>
    <property type="match status" value="1"/>
</dbReference>
<dbReference type="PANTHER" id="PTHR21098:SF12">
    <property type="entry name" value="RIBOFLAVIN SYNTHASE"/>
    <property type="match status" value="1"/>
</dbReference>
<sequence>MKNLFTGLIEEIGVLKSITAGNESLKVAITASEILIDTKLGDSIAVNGVCLTVISFTNSEFVAQVMPETFHKTNLKELKIGEKVNLERALKVGGRLGGHMVSGHVDGLGKVIDIKTSEIAKIFSIEVKEEIGKYLIPKASIAIDGTSLTIVDVKDNYFTVSLIPHTVDVTILGSKRKGSQVNLEVDMMGKYVEKFINNMKKNTKDISLNFLSENGFI</sequence>
<keyword evidence="9" id="KW-0677">Repeat</keyword>
<evidence type="ECO:0000256" key="10">
    <source>
        <dbReference type="NCBIfam" id="TIGR00187"/>
    </source>
</evidence>
<dbReference type="FunFam" id="2.40.30.20:FF:000003">
    <property type="entry name" value="Riboflavin synthase, alpha subunit"/>
    <property type="match status" value="1"/>
</dbReference>
<feature type="repeat" description="Lumazine-binding" evidence="11">
    <location>
        <begin position="100"/>
        <end position="196"/>
    </location>
</feature>
<evidence type="ECO:0000256" key="8">
    <source>
        <dbReference type="ARBA" id="ARBA00022679"/>
    </source>
</evidence>
<evidence type="ECO:0000256" key="3">
    <source>
        <dbReference type="ARBA" id="ARBA00004887"/>
    </source>
</evidence>
<evidence type="ECO:0000256" key="7">
    <source>
        <dbReference type="ARBA" id="ARBA00022619"/>
    </source>
</evidence>
<keyword evidence="7" id="KW-0686">Riboflavin biosynthesis</keyword>
<feature type="domain" description="Lumazine-binding" evidence="12">
    <location>
        <begin position="4"/>
        <end position="99"/>
    </location>
</feature>
<organism evidence="13 14">
    <name type="scientific">Desulfonispora thiosulfatigenes DSM 11270</name>
    <dbReference type="NCBI Taxonomy" id="656914"/>
    <lineage>
        <taxon>Bacteria</taxon>
        <taxon>Bacillati</taxon>
        <taxon>Bacillota</taxon>
        <taxon>Clostridia</taxon>
        <taxon>Eubacteriales</taxon>
        <taxon>Peptococcaceae</taxon>
        <taxon>Desulfonispora</taxon>
    </lineage>
</organism>
<evidence type="ECO:0000256" key="1">
    <source>
        <dbReference type="ARBA" id="ARBA00000968"/>
    </source>
</evidence>
<keyword evidence="8" id="KW-0808">Transferase</keyword>
<evidence type="ECO:0000256" key="6">
    <source>
        <dbReference type="ARBA" id="ARBA00013950"/>
    </source>
</evidence>
<comment type="subunit">
    <text evidence="4">Homotrimer.</text>
</comment>
<dbReference type="FunFam" id="2.40.30.20:FF:000004">
    <property type="entry name" value="Riboflavin synthase, alpha subunit"/>
    <property type="match status" value="1"/>
</dbReference>
<feature type="repeat" description="Lumazine-binding" evidence="11">
    <location>
        <begin position="4"/>
        <end position="99"/>
    </location>
</feature>
<evidence type="ECO:0000313" key="14">
    <source>
        <dbReference type="Proteomes" id="UP000192731"/>
    </source>
</evidence>
<keyword evidence="14" id="KW-1185">Reference proteome</keyword>
<evidence type="ECO:0000256" key="11">
    <source>
        <dbReference type="PROSITE-ProRule" id="PRU00524"/>
    </source>
</evidence>
<dbReference type="RefSeq" id="WP_423237170.1">
    <property type="nucleotide sequence ID" value="NZ_FWWT01000021.1"/>
</dbReference>
<dbReference type="CDD" id="cd00402">
    <property type="entry name" value="Riboflavin_synthase_like"/>
    <property type="match status" value="1"/>
</dbReference>
<evidence type="ECO:0000259" key="12">
    <source>
        <dbReference type="PROSITE" id="PS51177"/>
    </source>
</evidence>
<dbReference type="STRING" id="656914.SAMN00017405_2110"/>
<gene>
    <name evidence="13" type="ORF">SAMN00017405_2110</name>
</gene>
<dbReference type="Gene3D" id="2.40.30.20">
    <property type="match status" value="2"/>
</dbReference>
<comment type="catalytic activity">
    <reaction evidence="1">
        <text>2 6,7-dimethyl-8-(1-D-ribityl)lumazine + H(+) = 5-amino-6-(D-ribitylamino)uracil + riboflavin</text>
        <dbReference type="Rhea" id="RHEA:20772"/>
        <dbReference type="ChEBI" id="CHEBI:15378"/>
        <dbReference type="ChEBI" id="CHEBI:15934"/>
        <dbReference type="ChEBI" id="CHEBI:57986"/>
        <dbReference type="ChEBI" id="CHEBI:58201"/>
        <dbReference type="EC" id="2.5.1.9"/>
    </reaction>
</comment>
<evidence type="ECO:0000313" key="13">
    <source>
        <dbReference type="EMBL" id="SMB92831.1"/>
    </source>
</evidence>
<dbReference type="SUPFAM" id="SSF63380">
    <property type="entry name" value="Riboflavin synthase domain-like"/>
    <property type="match status" value="2"/>
</dbReference>